<comment type="caution">
    <text evidence="3">The sequence shown here is derived from an EMBL/GenBank/DDBJ whole genome shotgun (WGS) entry which is preliminary data.</text>
</comment>
<dbReference type="RefSeq" id="WP_342633530.1">
    <property type="nucleotide sequence ID" value="NZ_QQBB01000005.1"/>
</dbReference>
<keyword evidence="4" id="KW-1185">Reference proteome</keyword>
<dbReference type="AlphaFoldDB" id="A0A370HJS5"/>
<dbReference type="Proteomes" id="UP000254925">
    <property type="component" value="Unassembled WGS sequence"/>
</dbReference>
<evidence type="ECO:0000313" key="4">
    <source>
        <dbReference type="Proteomes" id="UP000254925"/>
    </source>
</evidence>
<evidence type="ECO:0000313" key="3">
    <source>
        <dbReference type="EMBL" id="RDI58832.1"/>
    </source>
</evidence>
<dbReference type="InterPro" id="IPR010994">
    <property type="entry name" value="RuvA_2-like"/>
</dbReference>
<dbReference type="SUPFAM" id="SSF47781">
    <property type="entry name" value="RuvA domain 2-like"/>
    <property type="match status" value="1"/>
</dbReference>
<name>A0A370HJS5_9HYPH</name>
<organism evidence="3 4">
    <name type="scientific">Microvirga subterranea</name>
    <dbReference type="NCBI Taxonomy" id="186651"/>
    <lineage>
        <taxon>Bacteria</taxon>
        <taxon>Pseudomonadati</taxon>
        <taxon>Pseudomonadota</taxon>
        <taxon>Alphaproteobacteria</taxon>
        <taxon>Hyphomicrobiales</taxon>
        <taxon>Methylobacteriaceae</taxon>
        <taxon>Microvirga</taxon>
    </lineage>
</organism>
<feature type="chain" id="PRO_5017067455" evidence="2">
    <location>
        <begin position="21"/>
        <end position="89"/>
    </location>
</feature>
<feature type="region of interest" description="Disordered" evidence="1">
    <location>
        <begin position="23"/>
        <end position="51"/>
    </location>
</feature>
<gene>
    <name evidence="3" type="ORF">DES45_105357</name>
</gene>
<keyword evidence="2" id="KW-0732">Signal</keyword>
<feature type="compositionally biased region" description="Low complexity" evidence="1">
    <location>
        <begin position="36"/>
        <end position="51"/>
    </location>
</feature>
<evidence type="ECO:0000256" key="2">
    <source>
        <dbReference type="SAM" id="SignalP"/>
    </source>
</evidence>
<dbReference type="EMBL" id="QQBB01000005">
    <property type="protein sequence ID" value="RDI58832.1"/>
    <property type="molecule type" value="Genomic_DNA"/>
</dbReference>
<protein>
    <submittedName>
        <fullName evidence="3">Helix-hairpin-helix protein</fullName>
    </submittedName>
</protein>
<sequence>MRLSSFAAIVGLFLATPVVAQTAPQTAPAKPPASSPAPTARAVAPTTAPSSSLIDINTATKDQLDALPQIGTARADAIIKGAHIARKAI</sequence>
<dbReference type="Gene3D" id="1.10.150.320">
    <property type="entry name" value="Photosystem II 12 kDa extrinsic protein"/>
    <property type="match status" value="1"/>
</dbReference>
<feature type="signal peptide" evidence="2">
    <location>
        <begin position="1"/>
        <end position="20"/>
    </location>
</feature>
<proteinExistence type="predicted"/>
<evidence type="ECO:0000256" key="1">
    <source>
        <dbReference type="SAM" id="MobiDB-lite"/>
    </source>
</evidence>
<reference evidence="3 4" key="1">
    <citation type="submission" date="2018-07" db="EMBL/GenBank/DDBJ databases">
        <title>Genomic Encyclopedia of Type Strains, Phase IV (KMG-IV): sequencing the most valuable type-strain genomes for metagenomic binning, comparative biology and taxonomic classification.</title>
        <authorList>
            <person name="Goeker M."/>
        </authorList>
    </citation>
    <scope>NUCLEOTIDE SEQUENCE [LARGE SCALE GENOMIC DNA]</scope>
    <source>
        <strain evidence="3 4">DSM 14364</strain>
    </source>
</reference>
<accession>A0A370HJS5</accession>